<comment type="caution">
    <text evidence="2">The sequence shown here is derived from an EMBL/GenBank/DDBJ whole genome shotgun (WGS) entry which is preliminary data.</text>
</comment>
<dbReference type="EMBL" id="CATKSH010000009">
    <property type="protein sequence ID" value="CAI9120881.1"/>
    <property type="molecule type" value="Genomic_DNA"/>
</dbReference>
<accession>A0AA35V1D2</accession>
<protein>
    <submittedName>
        <fullName evidence="2">Glycerol dehydrogenase</fullName>
    </submittedName>
</protein>
<keyword evidence="3" id="KW-1185">Reference proteome</keyword>
<keyword evidence="1" id="KW-0472">Membrane</keyword>
<evidence type="ECO:0000313" key="2">
    <source>
        <dbReference type="EMBL" id="CAI9120881.1"/>
    </source>
</evidence>
<feature type="transmembrane region" description="Helical" evidence="1">
    <location>
        <begin position="92"/>
        <end position="113"/>
    </location>
</feature>
<feature type="transmembrane region" description="Helical" evidence="1">
    <location>
        <begin position="12"/>
        <end position="31"/>
    </location>
</feature>
<evidence type="ECO:0000313" key="3">
    <source>
        <dbReference type="Proteomes" id="UP001176960"/>
    </source>
</evidence>
<dbReference type="Proteomes" id="UP001176960">
    <property type="component" value="Unassembled WGS sequence"/>
</dbReference>
<organism evidence="2 3">
    <name type="scientific">Brytella acorum</name>
    <dbReference type="NCBI Taxonomy" id="2959299"/>
    <lineage>
        <taxon>Bacteria</taxon>
        <taxon>Pseudomonadati</taxon>
        <taxon>Pseudomonadota</taxon>
        <taxon>Alphaproteobacteria</taxon>
        <taxon>Acetobacterales</taxon>
        <taxon>Acetobacteraceae</taxon>
        <taxon>Brytella</taxon>
    </lineage>
</organism>
<feature type="transmembrane region" description="Helical" evidence="1">
    <location>
        <begin position="67"/>
        <end position="86"/>
    </location>
</feature>
<keyword evidence="1" id="KW-1133">Transmembrane helix</keyword>
<name>A0AA35V1D2_9PROT</name>
<keyword evidence="1" id="KW-0812">Transmembrane</keyword>
<reference evidence="2" key="1">
    <citation type="submission" date="2023-03" db="EMBL/GenBank/DDBJ databases">
        <authorList>
            <person name="Cleenwerck I."/>
        </authorList>
    </citation>
    <scope>NUCLEOTIDE SEQUENCE</scope>
    <source>
        <strain evidence="2">LMG 32879</strain>
    </source>
</reference>
<evidence type="ECO:0000256" key="1">
    <source>
        <dbReference type="SAM" id="Phobius"/>
    </source>
</evidence>
<sequence length="127" mass="13727">MADYGRPSEIGRIATIILGALILLFGVIFLGGGAELAALGGSWYYILCGIVLTASGVLTIKGRLLGAWLFLLAWAGTLLWTIYEVGFDGWGWLPRLFGPTIILVLVLVSLPALRRRDTIRPTIRSAV</sequence>
<gene>
    <name evidence="2" type="ORF">LMG32879_001721</name>
</gene>
<feature type="transmembrane region" description="Helical" evidence="1">
    <location>
        <begin position="43"/>
        <end position="60"/>
    </location>
</feature>
<dbReference type="RefSeq" id="WP_289841217.1">
    <property type="nucleotide sequence ID" value="NZ_CATKSH010000009.1"/>
</dbReference>
<proteinExistence type="predicted"/>
<dbReference type="AlphaFoldDB" id="A0AA35V1D2"/>